<protein>
    <submittedName>
        <fullName evidence="5">N-ethylmaleimide reductase</fullName>
    </submittedName>
</protein>
<dbReference type="Proteomes" id="UP000198748">
    <property type="component" value="Unassembled WGS sequence"/>
</dbReference>
<comment type="similarity">
    <text evidence="2">Belongs to the NADH:flavin oxidoreductase/NADH oxidase family.</text>
</comment>
<dbReference type="OrthoDB" id="9772736at2"/>
<feature type="domain" description="NADH:flavin oxidoreductase/NADH oxidase N-terminal" evidence="4">
    <location>
        <begin position="5"/>
        <end position="352"/>
    </location>
</feature>
<comment type="cofactor">
    <cofactor evidence="1">
        <name>FMN</name>
        <dbReference type="ChEBI" id="CHEBI:58210"/>
    </cofactor>
</comment>
<organism evidence="5 6">
    <name type="scientific">Dyadobacter soli</name>
    <dbReference type="NCBI Taxonomy" id="659014"/>
    <lineage>
        <taxon>Bacteria</taxon>
        <taxon>Pseudomonadati</taxon>
        <taxon>Bacteroidota</taxon>
        <taxon>Cytophagia</taxon>
        <taxon>Cytophagales</taxon>
        <taxon>Spirosomataceae</taxon>
        <taxon>Dyadobacter</taxon>
    </lineage>
</organism>
<dbReference type="PANTHER" id="PTHR22893">
    <property type="entry name" value="NADH OXIDOREDUCTASE-RELATED"/>
    <property type="match status" value="1"/>
</dbReference>
<evidence type="ECO:0000313" key="6">
    <source>
        <dbReference type="Proteomes" id="UP000198748"/>
    </source>
</evidence>
<dbReference type="FunFam" id="3.20.20.70:FF:000059">
    <property type="entry name" value="N-ethylmaleimide reductase, FMN-linked"/>
    <property type="match status" value="1"/>
</dbReference>
<proteinExistence type="inferred from homology"/>
<evidence type="ECO:0000256" key="1">
    <source>
        <dbReference type="ARBA" id="ARBA00001917"/>
    </source>
</evidence>
<gene>
    <name evidence="5" type="ORF">SAMN04487996_113162</name>
</gene>
<dbReference type="Pfam" id="PF00724">
    <property type="entry name" value="Oxidored_FMN"/>
    <property type="match status" value="1"/>
</dbReference>
<dbReference type="GO" id="GO:0016628">
    <property type="term" value="F:oxidoreductase activity, acting on the CH-CH group of donors, NAD or NADP as acceptor"/>
    <property type="evidence" value="ECO:0007669"/>
    <property type="project" value="UniProtKB-ARBA"/>
</dbReference>
<keyword evidence="3" id="KW-0560">Oxidoreductase</keyword>
<dbReference type="RefSeq" id="WP_090154591.1">
    <property type="nucleotide sequence ID" value="NZ_FNAN01000013.1"/>
</dbReference>
<evidence type="ECO:0000313" key="5">
    <source>
        <dbReference type="EMBL" id="SDF90936.1"/>
    </source>
</evidence>
<dbReference type="SUPFAM" id="SSF51395">
    <property type="entry name" value="FMN-linked oxidoreductases"/>
    <property type="match status" value="1"/>
</dbReference>
<evidence type="ECO:0000259" key="4">
    <source>
        <dbReference type="Pfam" id="PF00724"/>
    </source>
</evidence>
<dbReference type="PANTHER" id="PTHR22893:SF91">
    <property type="entry name" value="NADPH DEHYDROGENASE 2-RELATED"/>
    <property type="match status" value="1"/>
</dbReference>
<keyword evidence="6" id="KW-1185">Reference proteome</keyword>
<dbReference type="STRING" id="659014.SAMN04487996_113162"/>
<dbReference type="GO" id="GO:0005829">
    <property type="term" value="C:cytosol"/>
    <property type="evidence" value="ECO:0007669"/>
    <property type="project" value="TreeGrafter"/>
</dbReference>
<dbReference type="CDD" id="cd02933">
    <property type="entry name" value="OYE_like_FMN"/>
    <property type="match status" value="1"/>
</dbReference>
<dbReference type="GO" id="GO:0010181">
    <property type="term" value="F:FMN binding"/>
    <property type="evidence" value="ECO:0007669"/>
    <property type="project" value="InterPro"/>
</dbReference>
<name>A0A1G7PXF2_9BACT</name>
<dbReference type="InterPro" id="IPR001155">
    <property type="entry name" value="OxRdtase_FMN_N"/>
</dbReference>
<dbReference type="InterPro" id="IPR045247">
    <property type="entry name" value="Oye-like"/>
</dbReference>
<accession>A0A1G7PXF2</accession>
<evidence type="ECO:0000256" key="2">
    <source>
        <dbReference type="ARBA" id="ARBA00005979"/>
    </source>
</evidence>
<dbReference type="AlphaFoldDB" id="A0A1G7PXF2"/>
<dbReference type="InterPro" id="IPR013785">
    <property type="entry name" value="Aldolase_TIM"/>
</dbReference>
<dbReference type="Gene3D" id="3.20.20.70">
    <property type="entry name" value="Aldolase class I"/>
    <property type="match status" value="1"/>
</dbReference>
<dbReference type="EMBL" id="FNAN01000013">
    <property type="protein sequence ID" value="SDF90936.1"/>
    <property type="molecule type" value="Genomic_DNA"/>
</dbReference>
<sequence length="386" mass="42846">MKSTSLFAPLNLGKQQLSNRVVMAPMTRTRTSAGDVPNELMAKYYGQRATAGLIISEATDVAPHSKGYLWTPGIYADEQVQGWKLITRAVHAQGGKIFSQIWHVGRMSHTSLMPDGQQPWGVTDEQAIGSDVFAHGSDGKLTFVRASQPRQISTDEIGTLLEDFRRAFQNVAEAGFDGIELHAANGYLFEQFMNATLNTRTDDYGGQTLENRTRFLLEVVDIATEVLGADRIGIRLSPFGHYNSIPDDPHGEETFFHLITELNRRGIAYLHLLYQLLPSGNMEQVTKFEETNLPEAFVSKLRAEFDGAIIWCGSFTKESAEQALATGNVDLIAFGRPFVGNPDLVARFKNNWPLVVADRSAYYTRDGETGFTDFTNFDPLVAETAH</sequence>
<evidence type="ECO:0000256" key="3">
    <source>
        <dbReference type="ARBA" id="ARBA00023002"/>
    </source>
</evidence>
<reference evidence="6" key="1">
    <citation type="submission" date="2016-10" db="EMBL/GenBank/DDBJ databases">
        <authorList>
            <person name="Varghese N."/>
            <person name="Submissions S."/>
        </authorList>
    </citation>
    <scope>NUCLEOTIDE SEQUENCE [LARGE SCALE GENOMIC DNA]</scope>
    <source>
        <strain evidence="6">DSM 25329</strain>
    </source>
</reference>